<evidence type="ECO:0000256" key="1">
    <source>
        <dbReference type="ARBA" id="ARBA00004123"/>
    </source>
</evidence>
<name>A0AAW2BNF8_9ROSI</name>
<comment type="subcellular location">
    <subcellularLocation>
        <location evidence="1">Nucleus</location>
    </subcellularLocation>
</comment>
<gene>
    <name evidence="5" type="ORF">SO802_031994</name>
</gene>
<reference evidence="5 6" key="1">
    <citation type="submission" date="2024-01" db="EMBL/GenBank/DDBJ databases">
        <title>A telomere-to-telomere, gap-free genome of sweet tea (Lithocarpus litseifolius).</title>
        <authorList>
            <person name="Zhou J."/>
        </authorList>
    </citation>
    <scope>NUCLEOTIDE SEQUENCE [LARGE SCALE GENOMIC DNA]</scope>
    <source>
        <strain evidence="5">Zhou-2022a</strain>
        <tissue evidence="5">Leaf</tissue>
    </source>
</reference>
<feature type="region of interest" description="Disordered" evidence="3">
    <location>
        <begin position="96"/>
        <end position="119"/>
    </location>
</feature>
<dbReference type="InterPro" id="IPR036546">
    <property type="entry name" value="MED15_KIX"/>
</dbReference>
<dbReference type="GO" id="GO:0031490">
    <property type="term" value="F:chromatin DNA binding"/>
    <property type="evidence" value="ECO:0007669"/>
    <property type="project" value="InterPro"/>
</dbReference>
<organism evidence="5 6">
    <name type="scientific">Lithocarpus litseifolius</name>
    <dbReference type="NCBI Taxonomy" id="425828"/>
    <lineage>
        <taxon>Eukaryota</taxon>
        <taxon>Viridiplantae</taxon>
        <taxon>Streptophyta</taxon>
        <taxon>Embryophyta</taxon>
        <taxon>Tracheophyta</taxon>
        <taxon>Spermatophyta</taxon>
        <taxon>Magnoliopsida</taxon>
        <taxon>eudicotyledons</taxon>
        <taxon>Gunneridae</taxon>
        <taxon>Pentapetalae</taxon>
        <taxon>rosids</taxon>
        <taxon>fabids</taxon>
        <taxon>Fagales</taxon>
        <taxon>Fagaceae</taxon>
        <taxon>Lithocarpus</taxon>
    </lineage>
</organism>
<proteinExistence type="predicted"/>
<comment type="caution">
    <text evidence="5">The sequence shown here is derived from an EMBL/GenBank/DDBJ whole genome shotgun (WGS) entry which is preliminary data.</text>
</comment>
<dbReference type="InterPro" id="IPR036529">
    <property type="entry name" value="KIX_dom_sf"/>
</dbReference>
<dbReference type="Proteomes" id="UP001459277">
    <property type="component" value="Unassembled WGS sequence"/>
</dbReference>
<protein>
    <recommendedName>
        <fullName evidence="4">Mediator complex subunit 15 KIX domain-containing protein</fullName>
    </recommendedName>
</protein>
<dbReference type="Gene3D" id="1.10.246.20">
    <property type="entry name" value="Coactivator CBP, KIX domain"/>
    <property type="match status" value="1"/>
</dbReference>
<accession>A0AAW2BNF8</accession>
<dbReference type="Pfam" id="PF16987">
    <property type="entry name" value="KIX_2"/>
    <property type="match status" value="1"/>
</dbReference>
<feature type="domain" description="Mediator complex subunit 15 KIX" evidence="4">
    <location>
        <begin position="21"/>
        <end position="95"/>
    </location>
</feature>
<evidence type="ECO:0000313" key="6">
    <source>
        <dbReference type="Proteomes" id="UP001459277"/>
    </source>
</evidence>
<evidence type="ECO:0000313" key="5">
    <source>
        <dbReference type="EMBL" id="KAK9987043.1"/>
    </source>
</evidence>
<dbReference type="PANTHER" id="PTHR33137">
    <property type="entry name" value="MEDIATOR OF RNA POLYMERASE II TRANSCRIPTION SUBUNIT 15A-RELATED"/>
    <property type="match status" value="1"/>
</dbReference>
<dbReference type="GO" id="GO:0003713">
    <property type="term" value="F:transcription coactivator activity"/>
    <property type="evidence" value="ECO:0007669"/>
    <property type="project" value="InterPro"/>
</dbReference>
<evidence type="ECO:0000256" key="2">
    <source>
        <dbReference type="ARBA" id="ARBA00023242"/>
    </source>
</evidence>
<dbReference type="EMBL" id="JAZDWU010000011">
    <property type="protein sequence ID" value="KAK9987043.1"/>
    <property type="molecule type" value="Genomic_DNA"/>
</dbReference>
<dbReference type="AlphaFoldDB" id="A0AAW2BNF8"/>
<evidence type="ECO:0000259" key="4">
    <source>
        <dbReference type="Pfam" id="PF16987"/>
    </source>
</evidence>
<dbReference type="SUPFAM" id="SSF47040">
    <property type="entry name" value="Kix domain of CBP (creb binding protein)"/>
    <property type="match status" value="1"/>
</dbReference>
<feature type="compositionally biased region" description="Polar residues" evidence="3">
    <location>
        <begin position="10"/>
        <end position="19"/>
    </location>
</feature>
<dbReference type="GO" id="GO:0005634">
    <property type="term" value="C:nucleus"/>
    <property type="evidence" value="ECO:0007669"/>
    <property type="project" value="UniProtKB-SubCell"/>
</dbReference>
<dbReference type="InterPro" id="IPR044661">
    <property type="entry name" value="MED15a/b/c-like"/>
</dbReference>
<feature type="region of interest" description="Disordered" evidence="3">
    <location>
        <begin position="1"/>
        <end position="21"/>
    </location>
</feature>
<keyword evidence="2" id="KW-0539">Nucleus</keyword>
<evidence type="ECO:0000256" key="3">
    <source>
        <dbReference type="SAM" id="MobiDB-lite"/>
    </source>
</evidence>
<keyword evidence="6" id="KW-1185">Reference proteome</keyword>
<dbReference type="PANTHER" id="PTHR33137:SF4">
    <property type="entry name" value="MEDIATOR OF RNA POLYMERASE II TRANSCRIPTION SUBUNIT 15A-RELATED"/>
    <property type="match status" value="1"/>
</dbReference>
<sequence length="1006" mass="112996">MEENIGCKQTIKTEPTAPSNEDWRAQLTPTIRHKIVNKLLLKLMSRVSSSDPNSLNRFTNIVAQVEEKIFRYATTKDVYLKGICKKMALMDNSSSSIVTSSSSQGTEFSEADATGDSSRLQNVPGFAHNVMGNSVDQLQPIIATTKSEMSASQPLQLVVSQPDQPQQLQNHQLQRLYNNCLPQKQQTVSQKIQQQHMQQKISSQQLHQQLPQQQSSATLFNWNQQFTQQINTLEQQQNSLSQGYKSNTFQQPFGLPSNVSGVLQLQKVVAPQSNVLKLQSHQPPTPMLRPVQVTATQHEVPQTSQSTQFNQLQGSPMKLNLSEETMQQMLQTSAVLLQSQNVIDQQKQIQSQRVLHEASTASLGSFAPNELTNVANWYDWAYQKLQSVRENCLEDLERLQKTAVDMFQQAQNPENFKKSIISIAKMITFLKLPRSDIVQFSEQKFQGYLQAIVLFVYHSNMKNKNSVPVQQHAQQLQPSGCKSQPSQLQHKKNVRPHFHPVKLPSRSTPIGLSPLSEIEQGFPNSQPTTINSLQSGSQARLEKRNVFSPLQHDYPTPVHQAITGSSKQTKFSHNSSLNTLDSTINSFQKSSNTIAFQQQKQHRIHQMMQPQNLQQENRLQSIQLRKQQVFTEDAQPSISSGFLQRCHLIDSENPDQTQPPRNPVQFHSTSQIYQSSSLQVSQRNLGSPLSKAGTVFPSATPVDLEKCPSSVSVLSNSYCNQQTAAPKQPLERLLKAVESVSQKALSASVQEIDMIAGTSIDNVSKGSVGGGGLACRMRCQIQARNYRLQNGHVFADKMKHQINYMVHNATLLSANEICSFKRLADDLSDLDSAARYQIKRPRIEPKNELRNEIKCINQQLVETMIDLDSTEHLASTETGEVTVIRCSYSAVALSQNLKLLYASSHMLPVLSLWLLVPADYPNSSPTIFDGMTVRWSHDNKESKELSENAKLKFSIVLRNLSEPMSLGEMATTWEFCAREVFLENAQHIGGECFSSRYGRWENCITG</sequence>